<dbReference type="PANTHER" id="PTHR36206">
    <property type="entry name" value="ASPERCRYPTIN BIOSYNTHESIS CLUSTER-SPECIFIC TRANSCRIPTION REGULATOR ATNN-RELATED"/>
    <property type="match status" value="1"/>
</dbReference>
<evidence type="ECO:0000313" key="9">
    <source>
        <dbReference type="Proteomes" id="UP000059188"/>
    </source>
</evidence>
<evidence type="ECO:0000256" key="6">
    <source>
        <dbReference type="ARBA" id="ARBA00023242"/>
    </source>
</evidence>
<gene>
    <name evidence="8" type="ORF">RSOLAG1IB_08179</name>
</gene>
<dbReference type="GO" id="GO:0000981">
    <property type="term" value="F:DNA-binding transcription factor activity, RNA polymerase II-specific"/>
    <property type="evidence" value="ECO:0007669"/>
    <property type="project" value="InterPro"/>
</dbReference>
<dbReference type="Proteomes" id="UP000059188">
    <property type="component" value="Unassembled WGS sequence"/>
</dbReference>
<evidence type="ECO:0000256" key="1">
    <source>
        <dbReference type="ARBA" id="ARBA00022723"/>
    </source>
</evidence>
<dbReference type="InterPro" id="IPR036864">
    <property type="entry name" value="Zn2-C6_fun-type_DNA-bd_sf"/>
</dbReference>
<keyword evidence="5" id="KW-0804">Transcription</keyword>
<dbReference type="PROSITE" id="PS50048">
    <property type="entry name" value="ZN2_CY6_FUNGAL_2"/>
    <property type="match status" value="1"/>
</dbReference>
<evidence type="ECO:0000313" key="8">
    <source>
        <dbReference type="EMBL" id="CEL56901.1"/>
    </source>
</evidence>
<evidence type="ECO:0000256" key="3">
    <source>
        <dbReference type="ARBA" id="ARBA00023015"/>
    </source>
</evidence>
<evidence type="ECO:0000256" key="4">
    <source>
        <dbReference type="ARBA" id="ARBA00023125"/>
    </source>
</evidence>
<accession>A0A0B7FFT9</accession>
<dbReference type="CDD" id="cd00067">
    <property type="entry name" value="GAL4"/>
    <property type="match status" value="1"/>
</dbReference>
<dbReference type="SUPFAM" id="SSF57701">
    <property type="entry name" value="Zn2/Cys6 DNA-binding domain"/>
    <property type="match status" value="1"/>
</dbReference>
<dbReference type="Pfam" id="PF00172">
    <property type="entry name" value="Zn_clus"/>
    <property type="match status" value="1"/>
</dbReference>
<organism evidence="8 9">
    <name type="scientific">Thanatephorus cucumeris (strain AG1-IB / isolate 7/3/14)</name>
    <name type="common">Lettuce bottom rot fungus</name>
    <name type="synonym">Rhizoctonia solani</name>
    <dbReference type="NCBI Taxonomy" id="1108050"/>
    <lineage>
        <taxon>Eukaryota</taxon>
        <taxon>Fungi</taxon>
        <taxon>Dikarya</taxon>
        <taxon>Basidiomycota</taxon>
        <taxon>Agaricomycotina</taxon>
        <taxon>Agaricomycetes</taxon>
        <taxon>Cantharellales</taxon>
        <taxon>Ceratobasidiaceae</taxon>
        <taxon>Rhizoctonia</taxon>
        <taxon>Rhizoctonia solani AG-1</taxon>
    </lineage>
</organism>
<keyword evidence="1" id="KW-0479">Metal-binding</keyword>
<keyword evidence="2" id="KW-0862">Zinc</keyword>
<feature type="domain" description="Zn(2)-C6 fungal-type" evidence="7">
    <location>
        <begin position="14"/>
        <end position="42"/>
    </location>
</feature>
<keyword evidence="6" id="KW-0539">Nucleus</keyword>
<keyword evidence="9" id="KW-1185">Reference proteome</keyword>
<dbReference type="AlphaFoldDB" id="A0A0B7FFT9"/>
<dbReference type="Gene3D" id="4.10.240.10">
    <property type="entry name" value="Zn(2)-C6 fungal-type DNA-binding domain"/>
    <property type="match status" value="1"/>
</dbReference>
<dbReference type="GO" id="GO:0008270">
    <property type="term" value="F:zinc ion binding"/>
    <property type="evidence" value="ECO:0007669"/>
    <property type="project" value="InterPro"/>
</dbReference>
<sequence>MSRFIKKPGPPPTSCLTCRQRRRKCDMHKPSCKRCFQDGYECLGYEDSMSRKKAHRQTPNVLTQSYSQSQSIPSNALMNTTGSEIVESAVTGYFEDGRNEIGTNMGEVTRPSILGAAILYRIGRGVSSDDEESIDMSSSEEFDRSWPRARGRSTMHSHHVLHTRRVFDMEPEADSARNDMMQTLGAFNRTIPPSVDATKTMRDDHFRYIITTCKPRSAPAFPLPVYPSSL</sequence>
<dbReference type="InterPro" id="IPR001138">
    <property type="entry name" value="Zn2Cys6_DnaBD"/>
</dbReference>
<dbReference type="GO" id="GO:0003677">
    <property type="term" value="F:DNA binding"/>
    <property type="evidence" value="ECO:0007669"/>
    <property type="project" value="UniProtKB-KW"/>
</dbReference>
<dbReference type="SMART" id="SM00066">
    <property type="entry name" value="GAL4"/>
    <property type="match status" value="1"/>
</dbReference>
<dbReference type="EMBL" id="LN679125">
    <property type="protein sequence ID" value="CEL56901.1"/>
    <property type="molecule type" value="Genomic_DNA"/>
</dbReference>
<dbReference type="InterPro" id="IPR052360">
    <property type="entry name" value="Transcr_Regulatory_Proteins"/>
</dbReference>
<proteinExistence type="predicted"/>
<keyword evidence="4" id="KW-0238">DNA-binding</keyword>
<dbReference type="PANTHER" id="PTHR36206:SF12">
    <property type="entry name" value="ASPERCRYPTIN BIOSYNTHESIS CLUSTER-SPECIFIC TRANSCRIPTION REGULATOR ATNN-RELATED"/>
    <property type="match status" value="1"/>
</dbReference>
<evidence type="ECO:0000256" key="2">
    <source>
        <dbReference type="ARBA" id="ARBA00022833"/>
    </source>
</evidence>
<evidence type="ECO:0000259" key="7">
    <source>
        <dbReference type="PROSITE" id="PS50048"/>
    </source>
</evidence>
<evidence type="ECO:0000256" key="5">
    <source>
        <dbReference type="ARBA" id="ARBA00023163"/>
    </source>
</evidence>
<name>A0A0B7FFT9_THACB</name>
<dbReference type="STRING" id="1108050.A0A0B7FFT9"/>
<protein>
    <recommendedName>
        <fullName evidence="7">Zn(2)-C6 fungal-type domain-containing protein</fullName>
    </recommendedName>
</protein>
<dbReference type="PROSITE" id="PS00463">
    <property type="entry name" value="ZN2_CY6_FUNGAL_1"/>
    <property type="match status" value="1"/>
</dbReference>
<reference evidence="8 9" key="1">
    <citation type="submission" date="2014-11" db="EMBL/GenBank/DDBJ databases">
        <authorList>
            <person name="Wibberg Daniel"/>
        </authorList>
    </citation>
    <scope>NUCLEOTIDE SEQUENCE [LARGE SCALE GENOMIC DNA]</scope>
    <source>
        <strain evidence="8">Rhizoctonia solani AG1-IB 7/3/14</strain>
    </source>
</reference>
<keyword evidence="3" id="KW-0805">Transcription regulation</keyword>